<keyword evidence="2" id="KW-0479">Metal-binding</keyword>
<dbReference type="RefSeq" id="WP_307563673.1">
    <property type="nucleotide sequence ID" value="NZ_JAUSQU010000001.1"/>
</dbReference>
<dbReference type="InterPro" id="IPR002716">
    <property type="entry name" value="PIN_dom"/>
</dbReference>
<keyword evidence="1" id="KW-0540">Nuclease</keyword>
<gene>
    <name evidence="7" type="ORF">J2853_006065</name>
</gene>
<feature type="domain" description="VapC50 C-terminal" evidence="6">
    <location>
        <begin position="131"/>
        <end position="187"/>
    </location>
</feature>
<organism evidence="7 8">
    <name type="scientific">Streptosporangium lutulentum</name>
    <dbReference type="NCBI Taxonomy" id="1461250"/>
    <lineage>
        <taxon>Bacteria</taxon>
        <taxon>Bacillati</taxon>
        <taxon>Actinomycetota</taxon>
        <taxon>Actinomycetes</taxon>
        <taxon>Streptosporangiales</taxon>
        <taxon>Streptosporangiaceae</taxon>
        <taxon>Streptosporangium</taxon>
    </lineage>
</organism>
<dbReference type="InterPro" id="IPR058652">
    <property type="entry name" value="VapC50_C"/>
</dbReference>
<reference evidence="7 8" key="1">
    <citation type="submission" date="2023-07" db="EMBL/GenBank/DDBJ databases">
        <title>Sequencing the genomes of 1000 actinobacteria strains.</title>
        <authorList>
            <person name="Klenk H.-P."/>
        </authorList>
    </citation>
    <scope>NUCLEOTIDE SEQUENCE [LARGE SCALE GENOMIC DNA]</scope>
    <source>
        <strain evidence="7 8">DSM 46740</strain>
    </source>
</reference>
<proteinExistence type="predicted"/>
<evidence type="ECO:0000256" key="2">
    <source>
        <dbReference type="ARBA" id="ARBA00022723"/>
    </source>
</evidence>
<evidence type="ECO:0000256" key="4">
    <source>
        <dbReference type="ARBA" id="ARBA00022842"/>
    </source>
</evidence>
<evidence type="ECO:0000259" key="5">
    <source>
        <dbReference type="Pfam" id="PF13470"/>
    </source>
</evidence>
<dbReference type="Pfam" id="PF13470">
    <property type="entry name" value="PIN_3"/>
    <property type="match status" value="1"/>
</dbReference>
<comment type="caution">
    <text evidence="7">The sequence shown here is derived from an EMBL/GenBank/DDBJ whole genome shotgun (WGS) entry which is preliminary data.</text>
</comment>
<name>A0ABT9QJH0_9ACTN</name>
<accession>A0ABT9QJH0</accession>
<sequence>MPFSAVLDACVLYPNALRDTLLRTAEAGIYQPLWSERILAEVRGALVRNGRPEQAVDRTLSFVRGAFPEAMIEGWEPFEDSMGNHVKDRHVKDRHVLAAAVRGHADVIVTLNLRDFPSSACEHLDIEIQHPDTFLCYELEQAPDVILQVLREQAAATGKPPHLPMSLEDVLSSLENCGTPVFAATARSLLQH</sequence>
<evidence type="ECO:0000313" key="8">
    <source>
        <dbReference type="Proteomes" id="UP001225356"/>
    </source>
</evidence>
<keyword evidence="4" id="KW-0460">Magnesium</keyword>
<evidence type="ECO:0000313" key="7">
    <source>
        <dbReference type="EMBL" id="MDP9846854.1"/>
    </source>
</evidence>
<protein>
    <submittedName>
        <fullName evidence="7">Nucleic acid-binding protein</fullName>
    </submittedName>
</protein>
<evidence type="ECO:0000256" key="3">
    <source>
        <dbReference type="ARBA" id="ARBA00022801"/>
    </source>
</evidence>
<feature type="domain" description="PIN" evidence="5">
    <location>
        <begin position="5"/>
        <end position="113"/>
    </location>
</feature>
<evidence type="ECO:0000259" key="6">
    <source>
        <dbReference type="Pfam" id="PF26343"/>
    </source>
</evidence>
<dbReference type="EMBL" id="JAUSQU010000001">
    <property type="protein sequence ID" value="MDP9846854.1"/>
    <property type="molecule type" value="Genomic_DNA"/>
</dbReference>
<keyword evidence="3" id="KW-0378">Hydrolase</keyword>
<dbReference type="InterPro" id="IPR029060">
    <property type="entry name" value="PIN-like_dom_sf"/>
</dbReference>
<evidence type="ECO:0000256" key="1">
    <source>
        <dbReference type="ARBA" id="ARBA00022722"/>
    </source>
</evidence>
<dbReference type="Pfam" id="PF26343">
    <property type="entry name" value="VapC50_C"/>
    <property type="match status" value="1"/>
</dbReference>
<dbReference type="SUPFAM" id="SSF88723">
    <property type="entry name" value="PIN domain-like"/>
    <property type="match status" value="1"/>
</dbReference>
<keyword evidence="8" id="KW-1185">Reference proteome</keyword>
<dbReference type="Proteomes" id="UP001225356">
    <property type="component" value="Unassembled WGS sequence"/>
</dbReference>